<dbReference type="PROSITE" id="PS51898">
    <property type="entry name" value="TYR_RECOMBINASE"/>
    <property type="match status" value="1"/>
</dbReference>
<dbReference type="InterPro" id="IPR010998">
    <property type="entry name" value="Integrase_recombinase_N"/>
</dbReference>
<keyword evidence="2" id="KW-0229">DNA integration</keyword>
<organism evidence="6 7">
    <name type="scientific">Pseudomonas fluorescens ICMP 11288</name>
    <dbReference type="NCBI Taxonomy" id="1198309"/>
    <lineage>
        <taxon>Bacteria</taxon>
        <taxon>Pseudomonadati</taxon>
        <taxon>Pseudomonadota</taxon>
        <taxon>Gammaproteobacteria</taxon>
        <taxon>Pseudomonadales</taxon>
        <taxon>Pseudomonadaceae</taxon>
        <taxon>Pseudomonas</taxon>
    </lineage>
</organism>
<dbReference type="InterPro" id="IPR053876">
    <property type="entry name" value="Phage_int_M"/>
</dbReference>
<dbReference type="CDD" id="cd00801">
    <property type="entry name" value="INT_P4_C"/>
    <property type="match status" value="1"/>
</dbReference>
<dbReference type="InterPro" id="IPR013762">
    <property type="entry name" value="Integrase-like_cat_sf"/>
</dbReference>
<evidence type="ECO:0000256" key="3">
    <source>
        <dbReference type="ARBA" id="ARBA00023125"/>
    </source>
</evidence>
<sequence>MAKITIKELESLTPNDAGRILREDGNLAGRIAVRKDGVSVSFFYRYRWGDQNKEYACGTWPRKSLTDIRKARNQARALIDEQINPNEHKKTAKAQAYAAANVEAEQVKTVKVQTLTVQDLASAWLLDGVTRKDGNAELQRRFNKDLFPALGRTAVNNVSEHDVRALIRTVVNRGAYRQAISFFADLTQMFSWARKRQPWRALLIEGDPTELVDISPLIPADYEAERSRILSPAELLELHNRFQQMTADYDALPAGQKYDGIRPLKKETQLALWISLGTLCRIGELLQAEWKNVDLDRQTWFLPSENVKGTRGKKQDHHVFLSPFALHFFQELKTLTGDSHWCFPNKQDDGHVDVKVVSKQVGDRQARFKNRKALSRRCHDDTLVLADGQNGDWTPHDLRRTGATMMQALGVSLDVIDRCQNHVLAGSRVRRHYLHHDYADEKKNAWNLLGDRLSAVLSSTYEHTPNESMLSFPAYAVPETRAPS</sequence>
<dbReference type="InterPro" id="IPR011010">
    <property type="entry name" value="DNA_brk_join_enz"/>
</dbReference>
<name>A0A0W0HNI7_PSEFL</name>
<reference evidence="6 7" key="1">
    <citation type="submission" date="2015-09" db="EMBL/GenBank/DDBJ databases">
        <title>Genome sequence of ICMP 11288.</title>
        <authorList>
            <person name="Visnovsky S."/>
            <person name="Lu A."/>
            <person name="Panda P."/>
            <person name="Pitman A."/>
        </authorList>
    </citation>
    <scope>NUCLEOTIDE SEQUENCE [LARGE SCALE GENOMIC DNA]</scope>
    <source>
        <strain evidence="6 7">ICMP 11288</strain>
    </source>
</reference>
<dbReference type="GO" id="GO:0006310">
    <property type="term" value="P:DNA recombination"/>
    <property type="evidence" value="ECO:0007669"/>
    <property type="project" value="UniProtKB-KW"/>
</dbReference>
<dbReference type="SUPFAM" id="SSF56349">
    <property type="entry name" value="DNA breaking-rejoining enzymes"/>
    <property type="match status" value="1"/>
</dbReference>
<keyword evidence="4" id="KW-0233">DNA recombination</keyword>
<dbReference type="RefSeq" id="WP_058421011.1">
    <property type="nucleotide sequence ID" value="NZ_LKEF01000029.1"/>
</dbReference>
<dbReference type="AlphaFoldDB" id="A0A0W0HNI7"/>
<dbReference type="InterPro" id="IPR050808">
    <property type="entry name" value="Phage_Integrase"/>
</dbReference>
<dbReference type="Gene3D" id="3.30.160.390">
    <property type="entry name" value="Integrase, DNA-binding domain"/>
    <property type="match status" value="1"/>
</dbReference>
<evidence type="ECO:0000313" key="7">
    <source>
        <dbReference type="Proteomes" id="UP000054197"/>
    </source>
</evidence>
<dbReference type="InterPro" id="IPR025166">
    <property type="entry name" value="Integrase_DNA_bind_dom"/>
</dbReference>
<accession>A0A0W0HNI7</accession>
<dbReference type="InterPro" id="IPR038488">
    <property type="entry name" value="Integrase_DNA-bd_sf"/>
</dbReference>
<dbReference type="PANTHER" id="PTHR30629:SF2">
    <property type="entry name" value="PROPHAGE INTEGRASE INTS-RELATED"/>
    <property type="match status" value="1"/>
</dbReference>
<dbReference type="PANTHER" id="PTHR30629">
    <property type="entry name" value="PROPHAGE INTEGRASE"/>
    <property type="match status" value="1"/>
</dbReference>
<dbReference type="GO" id="GO:0003677">
    <property type="term" value="F:DNA binding"/>
    <property type="evidence" value="ECO:0007669"/>
    <property type="project" value="UniProtKB-KW"/>
</dbReference>
<protein>
    <submittedName>
        <fullName evidence="6">Integrase</fullName>
    </submittedName>
</protein>
<evidence type="ECO:0000259" key="5">
    <source>
        <dbReference type="PROSITE" id="PS51898"/>
    </source>
</evidence>
<evidence type="ECO:0000313" key="6">
    <source>
        <dbReference type="EMBL" id="KTB62501.1"/>
    </source>
</evidence>
<dbReference type="InterPro" id="IPR002104">
    <property type="entry name" value="Integrase_catalytic"/>
</dbReference>
<dbReference type="Gene3D" id="1.10.443.10">
    <property type="entry name" value="Intergrase catalytic core"/>
    <property type="match status" value="1"/>
</dbReference>
<dbReference type="Gene3D" id="1.10.150.130">
    <property type="match status" value="1"/>
</dbReference>
<comment type="caution">
    <text evidence="6">The sequence shown here is derived from an EMBL/GenBank/DDBJ whole genome shotgun (WGS) entry which is preliminary data.</text>
</comment>
<dbReference type="Pfam" id="PF00589">
    <property type="entry name" value="Phage_integrase"/>
    <property type="match status" value="1"/>
</dbReference>
<evidence type="ECO:0000256" key="2">
    <source>
        <dbReference type="ARBA" id="ARBA00022908"/>
    </source>
</evidence>
<feature type="domain" description="Tyr recombinase" evidence="5">
    <location>
        <begin position="225"/>
        <end position="447"/>
    </location>
</feature>
<dbReference type="Proteomes" id="UP000054197">
    <property type="component" value="Unassembled WGS sequence"/>
</dbReference>
<keyword evidence="3" id="KW-0238">DNA-binding</keyword>
<dbReference type="EMBL" id="LKEF01000029">
    <property type="protein sequence ID" value="KTB62501.1"/>
    <property type="molecule type" value="Genomic_DNA"/>
</dbReference>
<dbReference type="Pfam" id="PF22022">
    <property type="entry name" value="Phage_int_M"/>
    <property type="match status" value="1"/>
</dbReference>
<gene>
    <name evidence="6" type="ORF">AO063_14590</name>
</gene>
<dbReference type="Pfam" id="PF13356">
    <property type="entry name" value="Arm-DNA-bind_3"/>
    <property type="match status" value="1"/>
</dbReference>
<dbReference type="GO" id="GO:0015074">
    <property type="term" value="P:DNA integration"/>
    <property type="evidence" value="ECO:0007669"/>
    <property type="project" value="UniProtKB-KW"/>
</dbReference>
<comment type="similarity">
    <text evidence="1">Belongs to the 'phage' integrase family.</text>
</comment>
<proteinExistence type="inferred from homology"/>
<evidence type="ECO:0000256" key="4">
    <source>
        <dbReference type="ARBA" id="ARBA00023172"/>
    </source>
</evidence>
<evidence type="ECO:0000256" key="1">
    <source>
        <dbReference type="ARBA" id="ARBA00008857"/>
    </source>
</evidence>